<feature type="binding site" evidence="8">
    <location>
        <position position="259"/>
    </location>
    <ligand>
        <name>a divalent metal cation</name>
        <dbReference type="ChEBI" id="CHEBI:60240"/>
        <label>2</label>
        <note>catalytic</note>
    </ligand>
</feature>
<comment type="similarity">
    <text evidence="8">Belongs to the peptidase M24A family. Methionine aminopeptidase type 1 subfamily.</text>
</comment>
<name>A0A2K4Y8L1_9MYCO</name>
<proteinExistence type="inferred from homology"/>
<dbReference type="GO" id="GO:0005829">
    <property type="term" value="C:cytosol"/>
    <property type="evidence" value="ECO:0007669"/>
    <property type="project" value="TreeGrafter"/>
</dbReference>
<dbReference type="NCBIfam" id="TIGR00500">
    <property type="entry name" value="met_pdase_I"/>
    <property type="match status" value="1"/>
</dbReference>
<keyword evidence="5 8" id="KW-0645">Protease</keyword>
<feature type="binding site" evidence="8">
    <location>
        <position position="152"/>
    </location>
    <ligand>
        <name>a divalent metal cation</name>
        <dbReference type="ChEBI" id="CHEBI:60240"/>
        <label>1</label>
    </ligand>
</feature>
<sequence length="306" mass="33204">MPAPAALQAHPSPLPAIKLASMSVRTALSPGVLSPTLPVPNRIPRPEYAWQPTAKEGTEPWVQTPEVIEKMRVAGRIAAGALEEAGKAVAPGVTTDELDRIAHEYMVDNGAYPSTLGYKGYPKSCCTSLNEVICHGIPDSTVVEDGDIVNIDVTAYIDGVHGDTNATFLAGDVSEEHRLLVERTREATMRAINAVKPGRALSVVGRVIEAYANRFGYNVVRDFTGHGIGTTFHNGLVVLHYDQPSVTTEIQPGMTFTIEPMINLGSLDYEIWDDGWTVVTKDRKWTAQFEHTLLVTDTGAEILTQV</sequence>
<evidence type="ECO:0000256" key="4">
    <source>
        <dbReference type="ARBA" id="ARBA00022438"/>
    </source>
</evidence>
<comment type="subunit">
    <text evidence="8">Monomer.</text>
</comment>
<feature type="binding site" evidence="8">
    <location>
        <position position="233"/>
    </location>
    <ligand>
        <name>substrate</name>
    </ligand>
</feature>
<dbReference type="PANTHER" id="PTHR43330:SF16">
    <property type="entry name" value="METHIONINE AMINOPEPTIDASE 2"/>
    <property type="match status" value="1"/>
</dbReference>
<evidence type="ECO:0000256" key="1">
    <source>
        <dbReference type="ARBA" id="ARBA00001936"/>
    </source>
</evidence>
<evidence type="ECO:0000256" key="6">
    <source>
        <dbReference type="ARBA" id="ARBA00022723"/>
    </source>
</evidence>
<comment type="cofactor">
    <cofactor evidence="1">
        <name>Mn(2+)</name>
        <dbReference type="ChEBI" id="CHEBI:29035"/>
    </cofactor>
</comment>
<feature type="binding site" evidence="8">
    <location>
        <position position="163"/>
    </location>
    <ligand>
        <name>a divalent metal cation</name>
        <dbReference type="ChEBI" id="CHEBI:60240"/>
        <label>1</label>
    </ligand>
</feature>
<dbReference type="PANTHER" id="PTHR43330">
    <property type="entry name" value="METHIONINE AMINOPEPTIDASE"/>
    <property type="match status" value="1"/>
</dbReference>
<keyword evidence="7 8" id="KW-0378">Hydrolase</keyword>
<dbReference type="InterPro" id="IPR036005">
    <property type="entry name" value="Creatinase/aminopeptidase-like"/>
</dbReference>
<dbReference type="PRINTS" id="PR00599">
    <property type="entry name" value="MAPEPTIDASE"/>
</dbReference>
<reference evidence="11" key="1">
    <citation type="submission" date="2018-01" db="EMBL/GenBank/DDBJ databases">
        <authorList>
            <consortium name="Urmite Genomes"/>
        </authorList>
    </citation>
    <scope>NUCLEOTIDE SEQUENCE [LARGE SCALE GENOMIC DNA]</scope>
    <source>
        <strain evidence="11">AFP003</strain>
    </source>
</reference>
<gene>
    <name evidence="8" type="primary">map</name>
    <name evidence="11" type="ORF">MAAFP003_1773</name>
</gene>
<evidence type="ECO:0000256" key="3">
    <source>
        <dbReference type="ARBA" id="ARBA00002521"/>
    </source>
</evidence>
<dbReference type="FunFam" id="3.90.230.10:FF:000001">
    <property type="entry name" value="Methionine aminopeptidase"/>
    <property type="match status" value="1"/>
</dbReference>
<dbReference type="Pfam" id="PF00557">
    <property type="entry name" value="Peptidase_M24"/>
    <property type="match status" value="1"/>
</dbReference>
<feature type="binding site" evidence="8">
    <location>
        <position position="135"/>
    </location>
    <ligand>
        <name>substrate</name>
    </ligand>
</feature>
<dbReference type="GO" id="GO:0005506">
    <property type="term" value="F:iron ion binding"/>
    <property type="evidence" value="ECO:0007669"/>
    <property type="project" value="UniProtKB-ARBA"/>
</dbReference>
<evidence type="ECO:0000256" key="8">
    <source>
        <dbReference type="HAMAP-Rule" id="MF_01974"/>
    </source>
</evidence>
<evidence type="ECO:0000256" key="7">
    <source>
        <dbReference type="ARBA" id="ARBA00022801"/>
    </source>
</evidence>
<comment type="caution">
    <text evidence="11">The sequence shown here is derived from an EMBL/GenBank/DDBJ whole genome shotgun (WGS) entry which is preliminary data.</text>
</comment>
<evidence type="ECO:0000313" key="12">
    <source>
        <dbReference type="Proteomes" id="UP000236318"/>
    </source>
</evidence>
<dbReference type="GO" id="GO:0004239">
    <property type="term" value="F:initiator methionyl aminopeptidase activity"/>
    <property type="evidence" value="ECO:0007669"/>
    <property type="project" value="UniProtKB-UniRule"/>
</dbReference>
<feature type="binding site" evidence="8">
    <location>
        <position position="290"/>
    </location>
    <ligand>
        <name>a divalent metal cation</name>
        <dbReference type="ChEBI" id="CHEBI:60240"/>
        <label>2</label>
        <note>catalytic</note>
    </ligand>
</feature>
<comment type="function">
    <text evidence="3 8">Removes the N-terminal methionine from nascent proteins. The N-terminal methionine is often cleaved when the second residue in the primary sequence is small and uncharged (Met-Ala-, Cys, Gly, Pro, Ser, Thr, or Val). Requires deformylation of the N(alpha)-formylated initiator methionine before it can be hydrolyzed.</text>
</comment>
<dbReference type="CDD" id="cd01086">
    <property type="entry name" value="MetAP1"/>
    <property type="match status" value="1"/>
</dbReference>
<comment type="catalytic activity">
    <reaction evidence="8 9">
        <text>Release of N-terminal amino acids, preferentially methionine, from peptides and arylamides.</text>
        <dbReference type="EC" id="3.4.11.18"/>
    </reaction>
</comment>
<comment type="cofactor">
    <cofactor evidence="2">
        <name>Fe(2+)</name>
        <dbReference type="ChEBI" id="CHEBI:29033"/>
    </cofactor>
</comment>
<keyword evidence="12" id="KW-1185">Reference proteome</keyword>
<keyword evidence="4 8" id="KW-0031">Aminopeptidase</keyword>
<accession>A0A2K4Y8L1</accession>
<dbReference type="EC" id="3.4.11.18" evidence="8 9"/>
<evidence type="ECO:0000256" key="9">
    <source>
        <dbReference type="RuleBase" id="RU003653"/>
    </source>
</evidence>
<feature type="domain" description="Peptidase M24" evidence="10">
    <location>
        <begin position="69"/>
        <end position="297"/>
    </location>
</feature>
<feature type="binding site" evidence="8">
    <location>
        <position position="290"/>
    </location>
    <ligand>
        <name>a divalent metal cation</name>
        <dbReference type="ChEBI" id="CHEBI:60240"/>
        <label>1</label>
    </ligand>
</feature>
<dbReference type="AlphaFoldDB" id="A0A2K4Y8L1"/>
<evidence type="ECO:0000256" key="2">
    <source>
        <dbReference type="ARBA" id="ARBA00001954"/>
    </source>
</evidence>
<dbReference type="InterPro" id="IPR000994">
    <property type="entry name" value="Pept_M24"/>
</dbReference>
<dbReference type="InterPro" id="IPR001714">
    <property type="entry name" value="Pept_M24_MAP"/>
</dbReference>
<feature type="binding site" evidence="8">
    <location>
        <position position="163"/>
    </location>
    <ligand>
        <name>a divalent metal cation</name>
        <dbReference type="ChEBI" id="CHEBI:60240"/>
        <label>2</label>
        <note>catalytic</note>
    </ligand>
</feature>
<comment type="cofactor">
    <cofactor evidence="8">
        <name>Co(2+)</name>
        <dbReference type="ChEBI" id="CHEBI:48828"/>
    </cofactor>
    <cofactor evidence="8">
        <name>Zn(2+)</name>
        <dbReference type="ChEBI" id="CHEBI:29105"/>
    </cofactor>
    <cofactor evidence="8">
        <name>Mn(2+)</name>
        <dbReference type="ChEBI" id="CHEBI:29035"/>
    </cofactor>
    <cofactor evidence="8">
        <name>Fe(2+)</name>
        <dbReference type="ChEBI" id="CHEBI:29033"/>
    </cofactor>
    <text evidence="8">Binds 2 divalent metal cations per subunit. Has a high-affinity and a low affinity metal-binding site. The true nature of the physiological cofactor is under debate. The enzyme is active with cobalt, zinc, manganese or divalent iron ions. Most likely, methionine aminopeptidases function as mononuclear Fe(2+)-metalloproteases under physiological conditions, and the catalytically relevant metal-binding site has been assigned to the histidine-containing high-affinity site.</text>
</comment>
<dbReference type="SUPFAM" id="SSF55920">
    <property type="entry name" value="Creatinase/aminopeptidase"/>
    <property type="match status" value="1"/>
</dbReference>
<dbReference type="GO" id="GO:0006508">
    <property type="term" value="P:proteolysis"/>
    <property type="evidence" value="ECO:0007669"/>
    <property type="project" value="UniProtKB-KW"/>
</dbReference>
<dbReference type="GO" id="GO:0070006">
    <property type="term" value="F:metalloaminopeptidase activity"/>
    <property type="evidence" value="ECO:0007669"/>
    <property type="project" value="UniProtKB-UniRule"/>
</dbReference>
<dbReference type="InterPro" id="IPR002467">
    <property type="entry name" value="Pept_M24A_MAP1"/>
</dbReference>
<dbReference type="EMBL" id="FXEG02000002">
    <property type="protein sequence ID" value="SOX53103.1"/>
    <property type="molecule type" value="Genomic_DNA"/>
</dbReference>
<organism evidence="11 12">
    <name type="scientific">Mycobacterium ahvazicum</name>
    <dbReference type="NCBI Taxonomy" id="1964395"/>
    <lineage>
        <taxon>Bacteria</taxon>
        <taxon>Bacillati</taxon>
        <taxon>Actinomycetota</taxon>
        <taxon>Actinomycetes</taxon>
        <taxon>Mycobacteriales</taxon>
        <taxon>Mycobacteriaceae</taxon>
        <taxon>Mycobacterium</taxon>
        <taxon>Mycobacterium simiae complex</taxon>
    </lineage>
</organism>
<protein>
    <recommendedName>
        <fullName evidence="8 9">Methionine aminopeptidase</fullName>
        <shortName evidence="8">MAP</shortName>
        <shortName evidence="8">MetAP</shortName>
        <ecNumber evidence="8 9">3.4.11.18</ecNumber>
    </recommendedName>
    <alternativeName>
        <fullName evidence="8">Peptidase M</fullName>
    </alternativeName>
</protein>
<feature type="binding site" evidence="8">
    <location>
        <position position="226"/>
    </location>
    <ligand>
        <name>a divalent metal cation</name>
        <dbReference type="ChEBI" id="CHEBI:60240"/>
        <label>2</label>
        <note>catalytic</note>
    </ligand>
</feature>
<dbReference type="Proteomes" id="UP000236318">
    <property type="component" value="Unassembled WGS sequence"/>
</dbReference>
<keyword evidence="6 8" id="KW-0479">Metal-binding</keyword>
<evidence type="ECO:0000256" key="5">
    <source>
        <dbReference type="ARBA" id="ARBA00022670"/>
    </source>
</evidence>
<evidence type="ECO:0000259" key="10">
    <source>
        <dbReference type="Pfam" id="PF00557"/>
    </source>
</evidence>
<evidence type="ECO:0000313" key="11">
    <source>
        <dbReference type="EMBL" id="SOX53103.1"/>
    </source>
</evidence>
<dbReference type="PROSITE" id="PS00680">
    <property type="entry name" value="MAP_1"/>
    <property type="match status" value="1"/>
</dbReference>
<dbReference type="HAMAP" id="MF_01974">
    <property type="entry name" value="MetAP_1"/>
    <property type="match status" value="1"/>
</dbReference>
<dbReference type="Gene3D" id="3.90.230.10">
    <property type="entry name" value="Creatinase/methionine aminopeptidase superfamily"/>
    <property type="match status" value="1"/>
</dbReference>